<proteinExistence type="predicted"/>
<dbReference type="Proteomes" id="UP000094455">
    <property type="component" value="Unassembled WGS sequence"/>
</dbReference>
<dbReference type="Pfam" id="PF03372">
    <property type="entry name" value="Exo_endo_phos"/>
    <property type="match status" value="1"/>
</dbReference>
<organism evidence="3 4">
    <name type="scientific">Pichia membranifaciens NRRL Y-2026</name>
    <dbReference type="NCBI Taxonomy" id="763406"/>
    <lineage>
        <taxon>Eukaryota</taxon>
        <taxon>Fungi</taxon>
        <taxon>Dikarya</taxon>
        <taxon>Ascomycota</taxon>
        <taxon>Saccharomycotina</taxon>
        <taxon>Pichiomycetes</taxon>
        <taxon>Pichiales</taxon>
        <taxon>Pichiaceae</taxon>
        <taxon>Pichia</taxon>
    </lineage>
</organism>
<protein>
    <recommendedName>
        <fullName evidence="2">Endonuclease/exonuclease/phosphatase domain-containing protein</fullName>
    </recommendedName>
</protein>
<dbReference type="SUPFAM" id="SSF56219">
    <property type="entry name" value="DNase I-like"/>
    <property type="match status" value="1"/>
</dbReference>
<dbReference type="AlphaFoldDB" id="A0A1E3NIX2"/>
<evidence type="ECO:0000256" key="1">
    <source>
        <dbReference type="SAM" id="MobiDB-lite"/>
    </source>
</evidence>
<dbReference type="InterPro" id="IPR050410">
    <property type="entry name" value="CCR4/nocturin_mRNA_transcr"/>
</dbReference>
<sequence>MLISSLCSTRRPLAKALFAVLTHARLSQQVHSSVAVTELPPALEPALAPFPGAGRPHERNTSHGDAAWTSTATSSSTTFADSSATPQRNMILGHRPLLELAPVRNPARTVTVSSYNILSRHYLWESLYSYLPLEYTNWSQRFRRLNQSFRDLSELSDIMCFQEMEYQVYHDHWKAAMERLGYDSIFQTKPRPGYWKKSANMMDGVSVFYNRDKFDLLNYEQINLADHFKHSSIIDQTADTQTRLNVRNTVAVIVVLRHKASGETLFVSNTHLYWSPKHDDVKLMQTYLLTSLVKHSIMRHYKMSFDEVDDMMRAKQGPNVVMVGDFNSSPTSMVYRFMSKGLVDKKQEVKFNQDYGMKFSHLINNGLGKFKSPYKDLYSKGLFTKTTYTPKFKGVIDYIWFADCNNKYNFTKVLGDVDHSYLEHFKGFPNEDFPSDHIPILAQIEFK</sequence>
<dbReference type="RefSeq" id="XP_019016641.1">
    <property type="nucleotide sequence ID" value="XM_019163476.1"/>
</dbReference>
<dbReference type="GeneID" id="30180163"/>
<gene>
    <name evidence="3" type="ORF">PICMEDRAFT_63904</name>
</gene>
<dbReference type="PANTHER" id="PTHR12121:SF11">
    <property type="entry name" value="RNA EXONUCLEASE NGL1"/>
    <property type="match status" value="1"/>
</dbReference>
<feature type="domain" description="Endonuclease/exonuclease/phosphatase" evidence="2">
    <location>
        <begin position="114"/>
        <end position="437"/>
    </location>
</feature>
<keyword evidence="4" id="KW-1185">Reference proteome</keyword>
<evidence type="ECO:0000313" key="4">
    <source>
        <dbReference type="Proteomes" id="UP000094455"/>
    </source>
</evidence>
<dbReference type="PANTHER" id="PTHR12121">
    <property type="entry name" value="CARBON CATABOLITE REPRESSOR PROTEIN 4"/>
    <property type="match status" value="1"/>
</dbReference>
<evidence type="ECO:0000313" key="3">
    <source>
        <dbReference type="EMBL" id="ODQ45528.1"/>
    </source>
</evidence>
<accession>A0A1E3NIX2</accession>
<name>A0A1E3NIX2_9ASCO</name>
<evidence type="ECO:0000259" key="2">
    <source>
        <dbReference type="Pfam" id="PF03372"/>
    </source>
</evidence>
<feature type="region of interest" description="Disordered" evidence="1">
    <location>
        <begin position="46"/>
        <end position="85"/>
    </location>
</feature>
<dbReference type="OrthoDB" id="428734at2759"/>
<feature type="compositionally biased region" description="Low complexity" evidence="1">
    <location>
        <begin position="66"/>
        <end position="85"/>
    </location>
</feature>
<dbReference type="STRING" id="763406.A0A1E3NIX2"/>
<dbReference type="InterPro" id="IPR036691">
    <property type="entry name" value="Endo/exonu/phosph_ase_sf"/>
</dbReference>
<dbReference type="InterPro" id="IPR005135">
    <property type="entry name" value="Endo/exonuclease/phosphatase"/>
</dbReference>
<reference evidence="3 4" key="1">
    <citation type="journal article" date="2016" name="Proc. Natl. Acad. Sci. U.S.A.">
        <title>Comparative genomics of biotechnologically important yeasts.</title>
        <authorList>
            <person name="Riley R."/>
            <person name="Haridas S."/>
            <person name="Wolfe K.H."/>
            <person name="Lopes M.R."/>
            <person name="Hittinger C.T."/>
            <person name="Goeker M."/>
            <person name="Salamov A.A."/>
            <person name="Wisecaver J.H."/>
            <person name="Long T.M."/>
            <person name="Calvey C.H."/>
            <person name="Aerts A.L."/>
            <person name="Barry K.W."/>
            <person name="Choi C."/>
            <person name="Clum A."/>
            <person name="Coughlan A.Y."/>
            <person name="Deshpande S."/>
            <person name="Douglass A.P."/>
            <person name="Hanson S.J."/>
            <person name="Klenk H.-P."/>
            <person name="LaButti K.M."/>
            <person name="Lapidus A."/>
            <person name="Lindquist E.A."/>
            <person name="Lipzen A.M."/>
            <person name="Meier-Kolthoff J.P."/>
            <person name="Ohm R.A."/>
            <person name="Otillar R.P."/>
            <person name="Pangilinan J.L."/>
            <person name="Peng Y."/>
            <person name="Rokas A."/>
            <person name="Rosa C.A."/>
            <person name="Scheuner C."/>
            <person name="Sibirny A.A."/>
            <person name="Slot J.C."/>
            <person name="Stielow J.B."/>
            <person name="Sun H."/>
            <person name="Kurtzman C.P."/>
            <person name="Blackwell M."/>
            <person name="Grigoriev I.V."/>
            <person name="Jeffries T.W."/>
        </authorList>
    </citation>
    <scope>NUCLEOTIDE SEQUENCE [LARGE SCALE GENOMIC DNA]</scope>
    <source>
        <strain evidence="3 4">NRRL Y-2026</strain>
    </source>
</reference>
<dbReference type="GO" id="GO:0000175">
    <property type="term" value="F:3'-5'-RNA exonuclease activity"/>
    <property type="evidence" value="ECO:0007669"/>
    <property type="project" value="TreeGrafter"/>
</dbReference>
<dbReference type="EMBL" id="KV454004">
    <property type="protein sequence ID" value="ODQ45528.1"/>
    <property type="molecule type" value="Genomic_DNA"/>
</dbReference>
<dbReference type="Gene3D" id="3.60.10.10">
    <property type="entry name" value="Endonuclease/exonuclease/phosphatase"/>
    <property type="match status" value="1"/>
</dbReference>